<keyword evidence="3" id="KW-1185">Reference proteome</keyword>
<gene>
    <name evidence="2" type="ORF">TCM_043925</name>
</gene>
<dbReference type="Proteomes" id="UP000026915">
    <property type="component" value="Chromosome 10"/>
</dbReference>
<keyword evidence="1" id="KW-0812">Transmembrane</keyword>
<keyword evidence="1" id="KW-1133">Transmembrane helix</keyword>
<protein>
    <submittedName>
        <fullName evidence="2">Uncharacterized protein</fullName>
    </submittedName>
</protein>
<evidence type="ECO:0000313" key="3">
    <source>
        <dbReference type="Proteomes" id="UP000026915"/>
    </source>
</evidence>
<organism evidence="2 3">
    <name type="scientific">Theobroma cacao</name>
    <name type="common">Cacao</name>
    <name type="synonym">Cocoa</name>
    <dbReference type="NCBI Taxonomy" id="3641"/>
    <lineage>
        <taxon>Eukaryota</taxon>
        <taxon>Viridiplantae</taxon>
        <taxon>Streptophyta</taxon>
        <taxon>Embryophyta</taxon>
        <taxon>Tracheophyta</taxon>
        <taxon>Spermatophyta</taxon>
        <taxon>Magnoliopsida</taxon>
        <taxon>eudicotyledons</taxon>
        <taxon>Gunneridae</taxon>
        <taxon>Pentapetalae</taxon>
        <taxon>rosids</taxon>
        <taxon>malvids</taxon>
        <taxon>Malvales</taxon>
        <taxon>Malvaceae</taxon>
        <taxon>Byttnerioideae</taxon>
        <taxon>Theobroma</taxon>
    </lineage>
</organism>
<dbReference type="OMA" id="SHPFKAW"/>
<sequence length="126" mass="14998">MVLTSFHSHPFKAWLSPFGLFSFSIFFLSFFPSWILRPLSSFSFSNLLFAFFFFLDFPLSIFSFFFFFSILFLSFFSSMAFLLSSELIFFLFSFLLAHFSWFPLVFDLCSSYFLSFDPFFLVFFGV</sequence>
<dbReference type="Gramene" id="EOY19151">
    <property type="protein sequence ID" value="EOY19151"/>
    <property type="gene ID" value="TCM_043925"/>
</dbReference>
<dbReference type="EMBL" id="CM001888">
    <property type="protein sequence ID" value="EOY19151.1"/>
    <property type="molecule type" value="Genomic_DNA"/>
</dbReference>
<accession>A0A061FQ40</accession>
<keyword evidence="1" id="KW-0472">Membrane</keyword>
<evidence type="ECO:0000256" key="1">
    <source>
        <dbReference type="SAM" id="Phobius"/>
    </source>
</evidence>
<feature type="transmembrane region" description="Helical" evidence="1">
    <location>
        <begin position="14"/>
        <end position="36"/>
    </location>
</feature>
<reference evidence="2 3" key="1">
    <citation type="journal article" date="2013" name="Genome Biol.">
        <title>The genome sequence of the most widely cultivated cacao type and its use to identify candidate genes regulating pod color.</title>
        <authorList>
            <person name="Motamayor J.C."/>
            <person name="Mockaitis K."/>
            <person name="Schmutz J."/>
            <person name="Haiminen N."/>
            <person name="Iii D.L."/>
            <person name="Cornejo O."/>
            <person name="Findley S.D."/>
            <person name="Zheng P."/>
            <person name="Utro F."/>
            <person name="Royaert S."/>
            <person name="Saski C."/>
            <person name="Jenkins J."/>
            <person name="Podicheti R."/>
            <person name="Zhao M."/>
            <person name="Scheffler B.E."/>
            <person name="Stack J.C."/>
            <person name="Feltus F.A."/>
            <person name="Mustiga G.M."/>
            <person name="Amores F."/>
            <person name="Phillips W."/>
            <person name="Marelli J.P."/>
            <person name="May G.D."/>
            <person name="Shapiro H."/>
            <person name="Ma J."/>
            <person name="Bustamante C.D."/>
            <person name="Schnell R.J."/>
            <person name="Main D."/>
            <person name="Gilbert D."/>
            <person name="Parida L."/>
            <person name="Kuhn D.N."/>
        </authorList>
    </citation>
    <scope>NUCLEOTIDE SEQUENCE [LARGE SCALE GENOMIC DNA]</scope>
    <source>
        <strain evidence="3">cv. Matina 1-6</strain>
    </source>
</reference>
<proteinExistence type="predicted"/>
<feature type="transmembrane region" description="Helical" evidence="1">
    <location>
        <begin position="48"/>
        <end position="73"/>
    </location>
</feature>
<dbReference type="HOGENOM" id="CLU_1985622_0_0_1"/>
<evidence type="ECO:0000313" key="2">
    <source>
        <dbReference type="EMBL" id="EOY19151.1"/>
    </source>
</evidence>
<dbReference type="AlphaFoldDB" id="A0A061FQ40"/>
<name>A0A061FQ40_THECC</name>
<dbReference type="InParanoid" id="A0A061FQ40"/>
<feature type="transmembrane region" description="Helical" evidence="1">
    <location>
        <begin position="79"/>
        <end position="97"/>
    </location>
</feature>